<dbReference type="Pfam" id="PF03108">
    <property type="entry name" value="DBD_Tnp_Mut"/>
    <property type="match status" value="1"/>
</dbReference>
<dbReference type="AlphaFoldDB" id="A0A498II43"/>
<sequence>MTKYEDYTSKVTNDYSTDYYGKALDNEDGLSNYYNSDSGHDKVVIRGYTRIAYRGGVEDSQVFNDVKYFWNTLQDYVIQEEFKIIRKKNDRARVTTICKDVGCPWHIHASPTPTTRKLGNRLISYPNKKPDSMKSELKDNYAIQLWGARQKAKMVVEGKHTECYGKLRRYGNKVLKSNPGSIMKIQVDRSLGYPVFKHFLFPLHQPFIEVDGCFLKRPFGGQLFTTVSLDSSSTVFPIVMAVVELECKNS</sequence>
<comment type="caution">
    <text evidence="2">The sequence shown here is derived from an EMBL/GenBank/DDBJ whole genome shotgun (WGS) entry which is preliminary data.</text>
</comment>
<evidence type="ECO:0000259" key="1">
    <source>
        <dbReference type="Pfam" id="PF03108"/>
    </source>
</evidence>
<dbReference type="PANTHER" id="PTHR31973">
    <property type="entry name" value="POLYPROTEIN, PUTATIVE-RELATED"/>
    <property type="match status" value="1"/>
</dbReference>
<proteinExistence type="predicted"/>
<dbReference type="EMBL" id="RDQH01000338">
    <property type="protein sequence ID" value="RXH80893.1"/>
    <property type="molecule type" value="Genomic_DNA"/>
</dbReference>
<keyword evidence="3" id="KW-1185">Reference proteome</keyword>
<evidence type="ECO:0000313" key="2">
    <source>
        <dbReference type="EMBL" id="RXH80893.1"/>
    </source>
</evidence>
<organism evidence="2 3">
    <name type="scientific">Malus domestica</name>
    <name type="common">Apple</name>
    <name type="synonym">Pyrus malus</name>
    <dbReference type="NCBI Taxonomy" id="3750"/>
    <lineage>
        <taxon>Eukaryota</taxon>
        <taxon>Viridiplantae</taxon>
        <taxon>Streptophyta</taxon>
        <taxon>Embryophyta</taxon>
        <taxon>Tracheophyta</taxon>
        <taxon>Spermatophyta</taxon>
        <taxon>Magnoliopsida</taxon>
        <taxon>eudicotyledons</taxon>
        <taxon>Gunneridae</taxon>
        <taxon>Pentapetalae</taxon>
        <taxon>rosids</taxon>
        <taxon>fabids</taxon>
        <taxon>Rosales</taxon>
        <taxon>Rosaceae</taxon>
        <taxon>Amygdaloideae</taxon>
        <taxon>Maleae</taxon>
        <taxon>Malus</taxon>
    </lineage>
</organism>
<accession>A0A498II43</accession>
<dbReference type="STRING" id="3750.A0A498II43"/>
<name>A0A498II43_MALDO</name>
<dbReference type="Proteomes" id="UP000290289">
    <property type="component" value="Chromosome 12"/>
</dbReference>
<protein>
    <recommendedName>
        <fullName evidence="1">Transposase MuDR plant domain-containing protein</fullName>
    </recommendedName>
</protein>
<reference evidence="2 3" key="1">
    <citation type="submission" date="2018-10" db="EMBL/GenBank/DDBJ databases">
        <title>A high-quality apple genome assembly.</title>
        <authorList>
            <person name="Hu J."/>
        </authorList>
    </citation>
    <scope>NUCLEOTIDE SEQUENCE [LARGE SCALE GENOMIC DNA]</scope>
    <source>
        <strain evidence="3">cv. HFTH1</strain>
        <tissue evidence="2">Young leaf</tissue>
    </source>
</reference>
<gene>
    <name evidence="2" type="ORF">DVH24_004807</name>
</gene>
<feature type="domain" description="Transposase MuDR plant" evidence="1">
    <location>
        <begin position="61"/>
        <end position="116"/>
    </location>
</feature>
<dbReference type="InterPro" id="IPR004332">
    <property type="entry name" value="Transposase_MuDR"/>
</dbReference>
<evidence type="ECO:0000313" key="3">
    <source>
        <dbReference type="Proteomes" id="UP000290289"/>
    </source>
</evidence>
<dbReference type="PANTHER" id="PTHR31973:SF188">
    <property type="entry name" value="POLYPROTEIN, PUTATIVE-RELATED"/>
    <property type="match status" value="1"/>
</dbReference>